<name>A0A5J5D0F6_9PERO</name>
<feature type="compositionally biased region" description="Low complexity" evidence="1">
    <location>
        <begin position="311"/>
        <end position="325"/>
    </location>
</feature>
<evidence type="ECO:0000313" key="3">
    <source>
        <dbReference type="Proteomes" id="UP000327493"/>
    </source>
</evidence>
<dbReference type="EMBL" id="VOFY01000011">
    <property type="protein sequence ID" value="KAA8588238.1"/>
    <property type="molecule type" value="Genomic_DNA"/>
</dbReference>
<evidence type="ECO:0000256" key="1">
    <source>
        <dbReference type="SAM" id="MobiDB-lite"/>
    </source>
</evidence>
<feature type="compositionally biased region" description="Low complexity" evidence="1">
    <location>
        <begin position="72"/>
        <end position="88"/>
    </location>
</feature>
<feature type="compositionally biased region" description="Basic and acidic residues" evidence="1">
    <location>
        <begin position="17"/>
        <end position="30"/>
    </location>
</feature>
<feature type="compositionally biased region" description="Basic residues" evidence="1">
    <location>
        <begin position="338"/>
        <end position="352"/>
    </location>
</feature>
<dbReference type="AlphaFoldDB" id="A0A5J5D0F6"/>
<protein>
    <recommendedName>
        <fullName evidence="4">Serine/arginine repetitive matrix protein 2-like</fullName>
    </recommendedName>
</protein>
<feature type="compositionally biased region" description="Low complexity" evidence="1">
    <location>
        <begin position="360"/>
        <end position="372"/>
    </location>
</feature>
<feature type="region of interest" description="Disordered" evidence="1">
    <location>
        <begin position="1"/>
        <end position="411"/>
    </location>
</feature>
<feature type="compositionally biased region" description="Basic and acidic residues" evidence="1">
    <location>
        <begin position="93"/>
        <end position="114"/>
    </location>
</feature>
<proteinExistence type="predicted"/>
<feature type="compositionally biased region" description="Basic residues" evidence="1">
    <location>
        <begin position="115"/>
        <end position="132"/>
    </location>
</feature>
<feature type="compositionally biased region" description="Basic residues" evidence="1">
    <location>
        <begin position="31"/>
        <end position="49"/>
    </location>
</feature>
<gene>
    <name evidence="2" type="ORF">FQN60_001432</name>
</gene>
<feature type="compositionally biased region" description="Basic and acidic residues" evidence="1">
    <location>
        <begin position="189"/>
        <end position="204"/>
    </location>
</feature>
<keyword evidence="3" id="KW-1185">Reference proteome</keyword>
<evidence type="ECO:0000313" key="2">
    <source>
        <dbReference type="EMBL" id="KAA8588238.1"/>
    </source>
</evidence>
<feature type="compositionally biased region" description="Low complexity" evidence="1">
    <location>
        <begin position="142"/>
        <end position="155"/>
    </location>
</feature>
<sequence length="539" mass="57933">MECALGIPSGDEEAPEKDEMNAKEGIEPPHKKNKKHRKHKSKKKKRKKKGEKESSSESGAESDAEPPPPPRAVRTTRASARLAAATGAGDPAGLKEECRRDVITDRADTEGDAKSKKHKRHAAKKKKKKKKKEEKQEKKSPSRSPSESSSASGSESEGEGGKGAGDGKYSPAAASELQDPASKLVSKSKRGEKPEVLGVKKEELSDMDVSPSGGKGSNTNRSEKDIRSPSAGQDEITQTVMVKTEGSHADGTFSHAQELPDIIPKQEAGTARDDPVLKDQANSTQKAKVRERDSSRSRSPSPPRSIDIKRSGSSHSRSPTSSPSRQHSDGQTASAKKERSRTHSRSTSKGKRSTTPIKCRQLSRSQSRSQSPKSRKKSLTPSPKRAICQSRSTSRSLTPKKISKSPRNDAEVPALLKERCHDPLNVGGAGPPPYLGLQGEVEGQSHDPVEAQLTPGPAHLEEVVQLAGIQGHVQSLETAAPALNQDALYAALGRDHWQDVQEAVTTPQIPPLTLPVNPQKQANSVTIRCSPQAQPALQI</sequence>
<evidence type="ECO:0008006" key="4">
    <source>
        <dbReference type="Google" id="ProtNLM"/>
    </source>
</evidence>
<organism evidence="2 3">
    <name type="scientific">Etheostoma spectabile</name>
    <name type="common">orangethroat darter</name>
    <dbReference type="NCBI Taxonomy" id="54343"/>
    <lineage>
        <taxon>Eukaryota</taxon>
        <taxon>Metazoa</taxon>
        <taxon>Chordata</taxon>
        <taxon>Craniata</taxon>
        <taxon>Vertebrata</taxon>
        <taxon>Euteleostomi</taxon>
        <taxon>Actinopterygii</taxon>
        <taxon>Neopterygii</taxon>
        <taxon>Teleostei</taxon>
        <taxon>Neoteleostei</taxon>
        <taxon>Acanthomorphata</taxon>
        <taxon>Eupercaria</taxon>
        <taxon>Perciformes</taxon>
        <taxon>Percoidei</taxon>
        <taxon>Percidae</taxon>
        <taxon>Etheostomatinae</taxon>
        <taxon>Etheostoma</taxon>
    </lineage>
</organism>
<accession>A0A5J5D0F6</accession>
<dbReference type="Proteomes" id="UP000327493">
    <property type="component" value="Chromosome 11"/>
</dbReference>
<reference evidence="2 3" key="1">
    <citation type="submission" date="2019-08" db="EMBL/GenBank/DDBJ databases">
        <title>A chromosome-level genome assembly, high-density linkage maps, and genome scans reveal the genomic architecture of hybrid incompatibilities underlying speciation via character displacement in darters (Percidae: Etheostominae).</title>
        <authorList>
            <person name="Moran R.L."/>
            <person name="Catchen J.M."/>
            <person name="Fuller R.C."/>
        </authorList>
    </citation>
    <scope>NUCLEOTIDE SEQUENCE [LARGE SCALE GENOMIC DNA]</scope>
    <source>
        <strain evidence="2">EspeVRDwgs_2016</strain>
        <tissue evidence="2">Muscle</tissue>
    </source>
</reference>
<comment type="caution">
    <text evidence="2">The sequence shown here is derived from an EMBL/GenBank/DDBJ whole genome shotgun (WGS) entry which is preliminary data.</text>
</comment>